<feature type="transmembrane region" description="Helical" evidence="1">
    <location>
        <begin position="62"/>
        <end position="81"/>
    </location>
</feature>
<keyword evidence="1" id="KW-0812">Transmembrane</keyword>
<dbReference type="Proteomes" id="UP000797356">
    <property type="component" value="Chromosome 1"/>
</dbReference>
<evidence type="ECO:0000256" key="1">
    <source>
        <dbReference type="SAM" id="Phobius"/>
    </source>
</evidence>
<feature type="transmembrane region" description="Helical" evidence="1">
    <location>
        <begin position="30"/>
        <end position="50"/>
    </location>
</feature>
<name>A0A8K0HXZ5_COCNU</name>
<comment type="caution">
    <text evidence="2">The sequence shown here is derived from an EMBL/GenBank/DDBJ whole genome shotgun (WGS) entry which is preliminary data.</text>
</comment>
<evidence type="ECO:0000313" key="2">
    <source>
        <dbReference type="EMBL" id="KAG1328235.1"/>
    </source>
</evidence>
<keyword evidence="3" id="KW-1185">Reference proteome</keyword>
<reference evidence="2" key="1">
    <citation type="journal article" date="2017" name="Gigascience">
        <title>The genome draft of coconut (Cocos nucifera).</title>
        <authorList>
            <person name="Xiao Y."/>
            <person name="Xu P."/>
            <person name="Fan H."/>
            <person name="Baudouin L."/>
            <person name="Xia W."/>
            <person name="Bocs S."/>
            <person name="Xu J."/>
            <person name="Li Q."/>
            <person name="Guo A."/>
            <person name="Zhou L."/>
            <person name="Li J."/>
            <person name="Wu Y."/>
            <person name="Ma Z."/>
            <person name="Armero A."/>
            <person name="Issali A.E."/>
            <person name="Liu N."/>
            <person name="Peng M."/>
            <person name="Yang Y."/>
        </authorList>
    </citation>
    <scope>NUCLEOTIDE SEQUENCE</scope>
    <source>
        <tissue evidence="2">Spear leaf of Hainan Tall coconut</tissue>
    </source>
</reference>
<dbReference type="PANTHER" id="PTHR33429">
    <property type="entry name" value="OS02G0708000 PROTEIN-RELATED"/>
    <property type="match status" value="1"/>
</dbReference>
<reference evidence="2" key="2">
    <citation type="submission" date="2019-07" db="EMBL/GenBank/DDBJ databases">
        <authorList>
            <person name="Yang Y."/>
            <person name="Bocs S."/>
            <person name="Baudouin L."/>
        </authorList>
    </citation>
    <scope>NUCLEOTIDE SEQUENCE</scope>
    <source>
        <tissue evidence="2">Spear leaf of Hainan Tall coconut</tissue>
    </source>
</reference>
<proteinExistence type="predicted"/>
<accession>A0A8K0HXZ5</accession>
<dbReference type="OrthoDB" id="1928111at2759"/>
<keyword evidence="1" id="KW-1133">Transmembrane helix</keyword>
<dbReference type="PANTHER" id="PTHR33429:SF2">
    <property type="entry name" value="OS01G0888850 PROTEIN"/>
    <property type="match status" value="1"/>
</dbReference>
<organism evidence="2 3">
    <name type="scientific">Cocos nucifera</name>
    <name type="common">Coconut palm</name>
    <dbReference type="NCBI Taxonomy" id="13894"/>
    <lineage>
        <taxon>Eukaryota</taxon>
        <taxon>Viridiplantae</taxon>
        <taxon>Streptophyta</taxon>
        <taxon>Embryophyta</taxon>
        <taxon>Tracheophyta</taxon>
        <taxon>Spermatophyta</taxon>
        <taxon>Magnoliopsida</taxon>
        <taxon>Liliopsida</taxon>
        <taxon>Arecaceae</taxon>
        <taxon>Arecoideae</taxon>
        <taxon>Cocoseae</taxon>
        <taxon>Attaleinae</taxon>
        <taxon>Cocos</taxon>
    </lineage>
</organism>
<gene>
    <name evidence="2" type="ORF">COCNU_01G021690</name>
</gene>
<dbReference type="EMBL" id="CM017872">
    <property type="protein sequence ID" value="KAG1328235.1"/>
    <property type="molecule type" value="Genomic_DNA"/>
</dbReference>
<sequence length="84" mass="8765">MSYPLEQQQQPAPPSPVYDVVPTANGGGSYGPVIGVLAVIAVLGVIAGIVGRLCSGRRIFGYGYDFEGWIGASLVVIMQVVTKL</sequence>
<keyword evidence="1" id="KW-0472">Membrane</keyword>
<protein>
    <submittedName>
        <fullName evidence="2">Putative myosin-1</fullName>
    </submittedName>
</protein>
<evidence type="ECO:0000313" key="3">
    <source>
        <dbReference type="Proteomes" id="UP000797356"/>
    </source>
</evidence>
<dbReference type="AlphaFoldDB" id="A0A8K0HXZ5"/>